<dbReference type="SUPFAM" id="SSF46785">
    <property type="entry name" value="Winged helix' DNA-binding domain"/>
    <property type="match status" value="1"/>
</dbReference>
<proteinExistence type="predicted"/>
<evidence type="ECO:0000259" key="4">
    <source>
        <dbReference type="PROSITE" id="PS50949"/>
    </source>
</evidence>
<evidence type="ECO:0000256" key="1">
    <source>
        <dbReference type="ARBA" id="ARBA00023015"/>
    </source>
</evidence>
<dbReference type="EMBL" id="QMDL01000001">
    <property type="protein sequence ID" value="RMJ05813.1"/>
    <property type="molecule type" value="Genomic_DNA"/>
</dbReference>
<dbReference type="InterPro" id="IPR008920">
    <property type="entry name" value="TF_FadR/GntR_C"/>
</dbReference>
<evidence type="ECO:0000256" key="2">
    <source>
        <dbReference type="ARBA" id="ARBA00023125"/>
    </source>
</evidence>
<evidence type="ECO:0000313" key="5">
    <source>
        <dbReference type="EMBL" id="RMJ05813.1"/>
    </source>
</evidence>
<dbReference type="PROSITE" id="PS50949">
    <property type="entry name" value="HTH_GNTR"/>
    <property type="match status" value="1"/>
</dbReference>
<keyword evidence="3" id="KW-0804">Transcription</keyword>
<dbReference type="Gene3D" id="1.20.120.530">
    <property type="entry name" value="GntR ligand-binding domain-like"/>
    <property type="match status" value="1"/>
</dbReference>
<dbReference type="PANTHER" id="PTHR43537:SF45">
    <property type="entry name" value="GNTR FAMILY REGULATORY PROTEIN"/>
    <property type="match status" value="1"/>
</dbReference>
<dbReference type="CDD" id="cd07377">
    <property type="entry name" value="WHTH_GntR"/>
    <property type="match status" value="1"/>
</dbReference>
<sequence length="214" mass="24383">MDRDQIQKILEERLLDRFYVSGDRLNERTLAAEFGVSRTPIREVLARLQSDGLVEYRERRGVFVKKVSLSYVLSLLELLAVLESSCARLAARSGSVEDKHKLLALAKLTIEGAETGVEKYSESNKQFHELMYHMTGNDELVNTVFNARRKVAPYRRQIHRVAGMTSESAHEHVSIAEAIMQRNEKLAADLMFHHLDMSRSEFTPFIASLGKVFS</sequence>
<dbReference type="RefSeq" id="WP_114333300.1">
    <property type="nucleotide sequence ID" value="NZ_QMDL01000001.1"/>
</dbReference>
<organism evidence="5 6">
    <name type="scientific">Marinobacter litoralis</name>
    <dbReference type="NCBI Taxonomy" id="187981"/>
    <lineage>
        <taxon>Bacteria</taxon>
        <taxon>Pseudomonadati</taxon>
        <taxon>Pseudomonadota</taxon>
        <taxon>Gammaproteobacteria</taxon>
        <taxon>Pseudomonadales</taxon>
        <taxon>Marinobacteraceae</taxon>
        <taxon>Marinobacter</taxon>
    </lineage>
</organism>
<name>A0A3M2RKE9_9GAMM</name>
<dbReference type="GO" id="GO:0003700">
    <property type="term" value="F:DNA-binding transcription factor activity"/>
    <property type="evidence" value="ECO:0007669"/>
    <property type="project" value="InterPro"/>
</dbReference>
<dbReference type="Pfam" id="PF07729">
    <property type="entry name" value="FCD"/>
    <property type="match status" value="1"/>
</dbReference>
<dbReference type="InterPro" id="IPR000524">
    <property type="entry name" value="Tscrpt_reg_HTH_GntR"/>
</dbReference>
<dbReference type="SUPFAM" id="SSF48008">
    <property type="entry name" value="GntR ligand-binding domain-like"/>
    <property type="match status" value="1"/>
</dbReference>
<evidence type="ECO:0000256" key="3">
    <source>
        <dbReference type="ARBA" id="ARBA00023163"/>
    </source>
</evidence>
<keyword evidence="6" id="KW-1185">Reference proteome</keyword>
<dbReference type="PRINTS" id="PR00035">
    <property type="entry name" value="HTHGNTR"/>
</dbReference>
<dbReference type="SMART" id="SM00345">
    <property type="entry name" value="HTH_GNTR"/>
    <property type="match status" value="1"/>
</dbReference>
<keyword evidence="2" id="KW-0238">DNA-binding</keyword>
<dbReference type="Gene3D" id="1.10.10.10">
    <property type="entry name" value="Winged helix-like DNA-binding domain superfamily/Winged helix DNA-binding domain"/>
    <property type="match status" value="1"/>
</dbReference>
<accession>A0A3M2RKE9</accession>
<dbReference type="AlphaFoldDB" id="A0A3M2RKE9"/>
<dbReference type="InterPro" id="IPR036388">
    <property type="entry name" value="WH-like_DNA-bd_sf"/>
</dbReference>
<dbReference type="SMART" id="SM00895">
    <property type="entry name" value="FCD"/>
    <property type="match status" value="1"/>
</dbReference>
<keyword evidence="1" id="KW-0805">Transcription regulation</keyword>
<gene>
    <name evidence="5" type="primary">ydfH_1</name>
    <name evidence="5" type="ORF">DOQ08_00489</name>
</gene>
<evidence type="ECO:0000313" key="6">
    <source>
        <dbReference type="Proteomes" id="UP000265903"/>
    </source>
</evidence>
<dbReference type="OrthoDB" id="9799812at2"/>
<dbReference type="InterPro" id="IPR036390">
    <property type="entry name" value="WH_DNA-bd_sf"/>
</dbReference>
<reference evidence="5 6" key="1">
    <citation type="submission" date="2018-08" db="EMBL/GenBank/DDBJ databases">
        <title>Whole Genome Sequence of the Moderate Halophilic Marine Bacterium Marinobacter litoralis Sw-45.</title>
        <authorList>
            <person name="Musa H."/>
        </authorList>
    </citation>
    <scope>NUCLEOTIDE SEQUENCE [LARGE SCALE GENOMIC DNA]</scope>
    <source>
        <strain evidence="5 6">Sw-45</strain>
    </source>
</reference>
<comment type="caution">
    <text evidence="5">The sequence shown here is derived from an EMBL/GenBank/DDBJ whole genome shotgun (WGS) entry which is preliminary data.</text>
</comment>
<feature type="domain" description="HTH gntR-type" evidence="4">
    <location>
        <begin position="1"/>
        <end position="67"/>
    </location>
</feature>
<dbReference type="Pfam" id="PF00392">
    <property type="entry name" value="GntR"/>
    <property type="match status" value="1"/>
</dbReference>
<dbReference type="InterPro" id="IPR011711">
    <property type="entry name" value="GntR_C"/>
</dbReference>
<protein>
    <submittedName>
        <fullName evidence="5">Putative HTH-type transcriptional regulator YdfH</fullName>
    </submittedName>
</protein>
<dbReference type="PANTHER" id="PTHR43537">
    <property type="entry name" value="TRANSCRIPTIONAL REGULATOR, GNTR FAMILY"/>
    <property type="match status" value="1"/>
</dbReference>
<dbReference type="GO" id="GO:0003677">
    <property type="term" value="F:DNA binding"/>
    <property type="evidence" value="ECO:0007669"/>
    <property type="project" value="UniProtKB-KW"/>
</dbReference>
<dbReference type="Proteomes" id="UP000265903">
    <property type="component" value="Unassembled WGS sequence"/>
</dbReference>